<organism evidence="10 11">
    <name type="scientific">Mycobacterium intracellulare subsp. chimaera</name>
    <dbReference type="NCBI Taxonomy" id="222805"/>
    <lineage>
        <taxon>Bacteria</taxon>
        <taxon>Bacillati</taxon>
        <taxon>Actinomycetota</taxon>
        <taxon>Actinomycetes</taxon>
        <taxon>Mycobacteriales</taxon>
        <taxon>Mycobacteriaceae</taxon>
        <taxon>Mycobacterium</taxon>
        <taxon>Mycobacterium avium complex (MAC)</taxon>
    </lineage>
</organism>
<keyword evidence="5 6" id="KW-0560">Oxidoreductase</keyword>
<reference evidence="10 11" key="1">
    <citation type="journal article" date="2017" name="Lancet Infect. Dis.">
        <title>Global outbreak of severe Mycobacterium chimaera disease after cardiac surgery: a molecular epidemiological study.</title>
        <authorList>
            <person name="van Ingen J."/>
            <person name="Kohl T."/>
            <person name="Kranzer K."/>
            <person name="Hasse B."/>
            <person name="Keller P."/>
            <person name="Szafranska A."/>
            <person name="Hillemann D."/>
            <person name="Chand M."/>
            <person name="Schreiber P."/>
            <person name="Sommerstein R."/>
            <person name="Berger C."/>
            <person name="Genoni M."/>
            <person name="Ruegg C."/>
            <person name="Troillet N."/>
            <person name="Widmer A.F."/>
            <person name="Becker S.L."/>
            <person name="Herrmann M."/>
            <person name="Eckmanns T."/>
            <person name="Haller S."/>
            <person name="Hoeller C."/>
            <person name="Debast S.B."/>
            <person name="Wolfhagen M.J."/>
            <person name="Hopman J."/>
            <person name="Kluytmans J."/>
            <person name="Langelaar M."/>
            <person name="Notermans D.W."/>
            <person name="ten Oever J."/>
            <person name="van den Barselaar P."/>
            <person name="Vonk A.B.A."/>
            <person name="Vos M.C."/>
            <person name="Ahmed N."/>
            <person name="Brown T."/>
            <person name="Crook D."/>
            <person name="Lamagni T."/>
            <person name="Phin N."/>
            <person name="Smith E.G."/>
            <person name="Zambon M."/>
            <person name="Serr A."/>
            <person name="Goetting T."/>
            <person name="Ebner W."/>
            <person name="Thuermer A."/>
            <person name="Utpatel C."/>
            <person name="Sproer C."/>
            <person name="Bunk B."/>
            <person name="Nubel U."/>
            <person name="Bloemberg G."/>
            <person name="Bottger E."/>
            <person name="Niemann S."/>
            <person name="Wagner D."/>
            <person name="Sax H."/>
        </authorList>
    </citation>
    <scope>NUCLEOTIDE SEQUENCE [LARGE SCALE GENOMIC DNA]</scope>
    <source>
        <strain evidence="10 11">ZUERICH-2</strain>
        <plasmid evidence="10 11">unnamed 2</plasmid>
    </source>
</reference>
<feature type="domain" description="Acyl-CoA dehydrogenase/oxidase N-terminal" evidence="9">
    <location>
        <begin position="17"/>
        <end position="123"/>
    </location>
</feature>
<comment type="cofactor">
    <cofactor evidence="1 6">
        <name>FAD</name>
        <dbReference type="ChEBI" id="CHEBI:57692"/>
    </cofactor>
</comment>
<dbReference type="InterPro" id="IPR006091">
    <property type="entry name" value="Acyl-CoA_Oxase/DH_mid-dom"/>
</dbReference>
<dbReference type="SUPFAM" id="SSF56645">
    <property type="entry name" value="Acyl-CoA dehydrogenase NM domain-like"/>
    <property type="match status" value="1"/>
</dbReference>
<dbReference type="GO" id="GO:0003995">
    <property type="term" value="F:acyl-CoA dehydrogenase activity"/>
    <property type="evidence" value="ECO:0007669"/>
    <property type="project" value="TreeGrafter"/>
</dbReference>
<keyword evidence="10" id="KW-0614">Plasmid</keyword>
<dbReference type="Pfam" id="PF02771">
    <property type="entry name" value="Acyl-CoA_dh_N"/>
    <property type="match status" value="1"/>
</dbReference>
<gene>
    <name evidence="10" type="ORF">MYCOZU2_06063</name>
</gene>
<evidence type="ECO:0000256" key="1">
    <source>
        <dbReference type="ARBA" id="ARBA00001974"/>
    </source>
</evidence>
<dbReference type="InterPro" id="IPR036250">
    <property type="entry name" value="AcylCo_DH-like_C"/>
</dbReference>
<dbReference type="Pfam" id="PF00441">
    <property type="entry name" value="Acyl-CoA_dh_1"/>
    <property type="match status" value="1"/>
</dbReference>
<dbReference type="AlphaFoldDB" id="A0A7U5MRI2"/>
<accession>A0A7U5MRI2</accession>
<dbReference type="Gene3D" id="2.40.110.10">
    <property type="entry name" value="Butyryl-CoA Dehydrogenase, subunit A, domain 2"/>
    <property type="match status" value="1"/>
</dbReference>
<geneLocation type="plasmid" evidence="10 11">
    <name>unnamed 2</name>
</geneLocation>
<name>A0A7U5MRI2_MYCIT</name>
<protein>
    <submittedName>
        <fullName evidence="10">Acyl-CoA dehydrogenase domain-containing protein</fullName>
    </submittedName>
</protein>
<dbReference type="InterPro" id="IPR009100">
    <property type="entry name" value="AcylCoA_DH/oxidase_NM_dom_sf"/>
</dbReference>
<dbReference type="InterPro" id="IPR009075">
    <property type="entry name" value="AcylCo_DH/oxidase_C"/>
</dbReference>
<evidence type="ECO:0000259" key="7">
    <source>
        <dbReference type="Pfam" id="PF00441"/>
    </source>
</evidence>
<keyword evidence="4 6" id="KW-0274">FAD</keyword>
<evidence type="ECO:0000256" key="3">
    <source>
        <dbReference type="ARBA" id="ARBA00022630"/>
    </source>
</evidence>
<evidence type="ECO:0000259" key="9">
    <source>
        <dbReference type="Pfam" id="PF02771"/>
    </source>
</evidence>
<dbReference type="Pfam" id="PF02770">
    <property type="entry name" value="Acyl-CoA_dh_M"/>
    <property type="match status" value="1"/>
</dbReference>
<sequence length="390" mass="41471">MTASLGDVIEGAGPILNDEHEALRQRVRSVLAEIVLPHADSWEQQRYIPGAAWQALGAHGLLALPHDGPGFLESAVFCEELGRTGYAGLRAAVAVHAYMAASYLRLFGNDEQRRKYLEPAQRGDKVAALAISEPHAGSDLRNITTRATEIADTTDYRLTGVKAHVANGVSADFAVTVAITSPRTAGLSGASILIADLDGGEVRRDTERPLGFCSSGVASLVFEGLRVPAGNLLGKPGRALLQLMSGLDFERLIAGFLALGGARYILEVLGTHIRTHMVGDTALSGFQSVRHRLADLTGQLALVRQFAYFAAWQHSQGRLDTFTAATLKQKATDLELAAALACMHFHGARGYAEDSIPARLYRDAVAAPITAGVNELLKDLAFEAAGGSLP</sequence>
<comment type="similarity">
    <text evidence="2 6">Belongs to the acyl-CoA dehydrogenase family.</text>
</comment>
<evidence type="ECO:0000259" key="8">
    <source>
        <dbReference type="Pfam" id="PF02770"/>
    </source>
</evidence>
<dbReference type="InterPro" id="IPR050741">
    <property type="entry name" value="Acyl-CoA_dehydrogenase"/>
</dbReference>
<dbReference type="Proteomes" id="UP000198286">
    <property type="component" value="Plasmid unnamed 2"/>
</dbReference>
<dbReference type="RefSeq" id="WP_089152606.1">
    <property type="nucleotide sequence ID" value="NZ_CP015269.1"/>
</dbReference>
<dbReference type="Gene3D" id="1.10.540.10">
    <property type="entry name" value="Acyl-CoA dehydrogenase/oxidase, N-terminal domain"/>
    <property type="match status" value="1"/>
</dbReference>
<proteinExistence type="inferred from homology"/>
<evidence type="ECO:0000256" key="6">
    <source>
        <dbReference type="RuleBase" id="RU362125"/>
    </source>
</evidence>
<dbReference type="GO" id="GO:0033539">
    <property type="term" value="P:fatty acid beta-oxidation using acyl-CoA dehydrogenase"/>
    <property type="evidence" value="ECO:0007669"/>
    <property type="project" value="TreeGrafter"/>
</dbReference>
<dbReference type="GO" id="GO:0050660">
    <property type="term" value="F:flavin adenine dinucleotide binding"/>
    <property type="evidence" value="ECO:0007669"/>
    <property type="project" value="InterPro"/>
</dbReference>
<evidence type="ECO:0000313" key="11">
    <source>
        <dbReference type="Proteomes" id="UP000198286"/>
    </source>
</evidence>
<evidence type="ECO:0000313" key="10">
    <source>
        <dbReference type="EMBL" id="ASL18408.1"/>
    </source>
</evidence>
<dbReference type="PANTHER" id="PTHR48083:SF2">
    <property type="entry name" value="MEDIUM-CHAIN SPECIFIC ACYL-COA DEHYDROGENASE, MITOCHONDRIAL"/>
    <property type="match status" value="1"/>
</dbReference>
<evidence type="ECO:0000256" key="5">
    <source>
        <dbReference type="ARBA" id="ARBA00023002"/>
    </source>
</evidence>
<dbReference type="SUPFAM" id="SSF47203">
    <property type="entry name" value="Acyl-CoA dehydrogenase C-terminal domain-like"/>
    <property type="match status" value="1"/>
</dbReference>
<dbReference type="Gene3D" id="1.20.140.10">
    <property type="entry name" value="Butyryl-CoA Dehydrogenase, subunit A, domain 3"/>
    <property type="match status" value="1"/>
</dbReference>
<keyword evidence="3 6" id="KW-0285">Flavoprotein</keyword>
<dbReference type="InterPro" id="IPR037069">
    <property type="entry name" value="AcylCoA_DH/ox_N_sf"/>
</dbReference>
<dbReference type="InterPro" id="IPR013786">
    <property type="entry name" value="AcylCoA_DH/ox_N"/>
</dbReference>
<evidence type="ECO:0000256" key="2">
    <source>
        <dbReference type="ARBA" id="ARBA00009347"/>
    </source>
</evidence>
<evidence type="ECO:0000256" key="4">
    <source>
        <dbReference type="ARBA" id="ARBA00022827"/>
    </source>
</evidence>
<dbReference type="InterPro" id="IPR046373">
    <property type="entry name" value="Acyl-CoA_Oxase/DH_mid-dom_sf"/>
</dbReference>
<dbReference type="EMBL" id="CP015269">
    <property type="protein sequence ID" value="ASL18408.1"/>
    <property type="molecule type" value="Genomic_DNA"/>
</dbReference>
<dbReference type="GO" id="GO:0005737">
    <property type="term" value="C:cytoplasm"/>
    <property type="evidence" value="ECO:0007669"/>
    <property type="project" value="TreeGrafter"/>
</dbReference>
<feature type="domain" description="Acyl-CoA dehydrogenase/oxidase C-terminal" evidence="7">
    <location>
        <begin position="243"/>
        <end position="380"/>
    </location>
</feature>
<feature type="domain" description="Acyl-CoA oxidase/dehydrogenase middle" evidence="8">
    <location>
        <begin position="128"/>
        <end position="223"/>
    </location>
</feature>
<dbReference type="PANTHER" id="PTHR48083">
    <property type="entry name" value="MEDIUM-CHAIN SPECIFIC ACYL-COA DEHYDROGENASE, MITOCHONDRIAL-RELATED"/>
    <property type="match status" value="1"/>
</dbReference>